<dbReference type="PROSITE" id="PS50110">
    <property type="entry name" value="RESPONSE_REGULATORY"/>
    <property type="match status" value="1"/>
</dbReference>
<dbReference type="EMBL" id="JAGGDJ010000016">
    <property type="protein sequence ID" value="MBO7746290.1"/>
    <property type="molecule type" value="Genomic_DNA"/>
</dbReference>
<dbReference type="InterPro" id="IPR001789">
    <property type="entry name" value="Sig_transdc_resp-reg_receiver"/>
</dbReference>
<dbReference type="SUPFAM" id="SSF46894">
    <property type="entry name" value="C-terminal effector domain of the bipartite response regulators"/>
    <property type="match status" value="1"/>
</dbReference>
<dbReference type="SMART" id="SM00862">
    <property type="entry name" value="Trans_reg_C"/>
    <property type="match status" value="1"/>
</dbReference>
<comment type="caution">
    <text evidence="10">The sequence shown here is derived from an EMBL/GenBank/DDBJ whole genome shotgun (WGS) entry which is preliminary data.</text>
</comment>
<dbReference type="InterPro" id="IPR001867">
    <property type="entry name" value="OmpR/PhoB-type_DNA-bd"/>
</dbReference>
<evidence type="ECO:0000313" key="10">
    <source>
        <dbReference type="EMBL" id="MBO7746290.1"/>
    </source>
</evidence>
<evidence type="ECO:0000256" key="5">
    <source>
        <dbReference type="ARBA" id="ARBA00023163"/>
    </source>
</evidence>
<dbReference type="PANTHER" id="PTHR48111:SF40">
    <property type="entry name" value="PHOSPHATE REGULON TRANSCRIPTIONAL REGULATORY PROTEIN PHOB"/>
    <property type="match status" value="1"/>
</dbReference>
<dbReference type="InterPro" id="IPR036388">
    <property type="entry name" value="WH-like_DNA-bd_sf"/>
</dbReference>
<evidence type="ECO:0000256" key="7">
    <source>
        <dbReference type="PROSITE-ProRule" id="PRU01091"/>
    </source>
</evidence>
<evidence type="ECO:0000256" key="6">
    <source>
        <dbReference type="PROSITE-ProRule" id="PRU00169"/>
    </source>
</evidence>
<evidence type="ECO:0000259" key="9">
    <source>
        <dbReference type="PROSITE" id="PS51755"/>
    </source>
</evidence>
<protein>
    <submittedName>
        <fullName evidence="10">Response regulator transcription factor</fullName>
    </submittedName>
</protein>
<dbReference type="PANTHER" id="PTHR48111">
    <property type="entry name" value="REGULATOR OF RPOS"/>
    <property type="match status" value="1"/>
</dbReference>
<keyword evidence="4 7" id="KW-0238">DNA-binding</keyword>
<dbReference type="Pfam" id="PF00486">
    <property type="entry name" value="Trans_reg_C"/>
    <property type="match status" value="1"/>
</dbReference>
<dbReference type="SUPFAM" id="SSF52172">
    <property type="entry name" value="CheY-like"/>
    <property type="match status" value="1"/>
</dbReference>
<dbReference type="SMART" id="SM00448">
    <property type="entry name" value="REC"/>
    <property type="match status" value="1"/>
</dbReference>
<dbReference type="InterPro" id="IPR016032">
    <property type="entry name" value="Sig_transdc_resp-reg_C-effctor"/>
</dbReference>
<organism evidence="10 11">
    <name type="scientific">Paenibacillus artemisiicola</name>
    <dbReference type="NCBI Taxonomy" id="1172618"/>
    <lineage>
        <taxon>Bacteria</taxon>
        <taxon>Bacillati</taxon>
        <taxon>Bacillota</taxon>
        <taxon>Bacilli</taxon>
        <taxon>Bacillales</taxon>
        <taxon>Paenibacillaceae</taxon>
        <taxon>Paenibacillus</taxon>
    </lineage>
</organism>
<dbReference type="Pfam" id="PF00072">
    <property type="entry name" value="Response_reg"/>
    <property type="match status" value="1"/>
</dbReference>
<dbReference type="InterPro" id="IPR039420">
    <property type="entry name" value="WalR-like"/>
</dbReference>
<name>A0ABS3WDU9_9BACL</name>
<dbReference type="PROSITE" id="PS51755">
    <property type="entry name" value="OMPR_PHOB"/>
    <property type="match status" value="1"/>
</dbReference>
<keyword evidence="11" id="KW-1185">Reference proteome</keyword>
<dbReference type="Gene3D" id="1.10.10.10">
    <property type="entry name" value="Winged helix-like DNA-binding domain superfamily/Winged helix DNA-binding domain"/>
    <property type="match status" value="1"/>
</dbReference>
<feature type="domain" description="Response regulatory" evidence="8">
    <location>
        <begin position="21"/>
        <end position="134"/>
    </location>
</feature>
<keyword evidence="1 6" id="KW-0597">Phosphoprotein</keyword>
<evidence type="ECO:0000256" key="2">
    <source>
        <dbReference type="ARBA" id="ARBA00023012"/>
    </source>
</evidence>
<accession>A0ABS3WDU9</accession>
<reference evidence="10 11" key="1">
    <citation type="submission" date="2021-03" db="EMBL/GenBank/DDBJ databases">
        <title>Paenibacillus artemisicola MWE-103 whole genome sequence.</title>
        <authorList>
            <person name="Ham Y.J."/>
        </authorList>
    </citation>
    <scope>NUCLEOTIDE SEQUENCE [LARGE SCALE GENOMIC DNA]</scope>
    <source>
        <strain evidence="10 11">MWE-103</strain>
    </source>
</reference>
<keyword evidence="5" id="KW-0804">Transcription</keyword>
<evidence type="ECO:0000259" key="8">
    <source>
        <dbReference type="PROSITE" id="PS50110"/>
    </source>
</evidence>
<dbReference type="Gene3D" id="3.40.50.2300">
    <property type="match status" value="1"/>
</dbReference>
<feature type="domain" description="OmpR/PhoB-type" evidence="9">
    <location>
        <begin position="152"/>
        <end position="246"/>
    </location>
</feature>
<gene>
    <name evidence="10" type="ORF">I8J29_18940</name>
</gene>
<feature type="modified residue" description="4-aspartylphosphate" evidence="6">
    <location>
        <position position="70"/>
    </location>
</feature>
<dbReference type="Proteomes" id="UP000670947">
    <property type="component" value="Unassembled WGS sequence"/>
</dbReference>
<proteinExistence type="predicted"/>
<dbReference type="Gene3D" id="6.10.250.690">
    <property type="match status" value="1"/>
</dbReference>
<evidence type="ECO:0000256" key="1">
    <source>
        <dbReference type="ARBA" id="ARBA00022553"/>
    </source>
</evidence>
<sequence length="252" mass="28601">MSWYNGGDIPKREDGTVSEYTIGVVDDDLNIRGLVEAYLHKENYRTVGLGSAEEAWELWRSDPPDLWVLDIMLPGMDGYELCRRIRGEADVPIIMISAKDNEVDKILGLELGGDDYLVKPFSPRELVARVKRQLQRWYKHRGQEEPAPASPANAVDVGALRILPGERRVFLGKDELDLTFKEFDLLRAFAEHPNRAFTREELLVLVWGDDYFGSDRAVDHLIKRLRKKADGLPIEAVWGHGYRLRAGGGDEA</sequence>
<evidence type="ECO:0000256" key="3">
    <source>
        <dbReference type="ARBA" id="ARBA00023015"/>
    </source>
</evidence>
<keyword evidence="2" id="KW-0902">Two-component regulatory system</keyword>
<evidence type="ECO:0000256" key="4">
    <source>
        <dbReference type="ARBA" id="ARBA00023125"/>
    </source>
</evidence>
<feature type="DNA-binding region" description="OmpR/PhoB-type" evidence="7">
    <location>
        <begin position="152"/>
        <end position="246"/>
    </location>
</feature>
<dbReference type="InterPro" id="IPR011006">
    <property type="entry name" value="CheY-like_superfamily"/>
</dbReference>
<dbReference type="CDD" id="cd00383">
    <property type="entry name" value="trans_reg_C"/>
    <property type="match status" value="1"/>
</dbReference>
<keyword evidence="3" id="KW-0805">Transcription regulation</keyword>
<evidence type="ECO:0000313" key="11">
    <source>
        <dbReference type="Proteomes" id="UP000670947"/>
    </source>
</evidence>